<evidence type="ECO:0000313" key="2">
    <source>
        <dbReference type="Proteomes" id="UP000265643"/>
    </source>
</evidence>
<accession>A0A391NZW5</accession>
<dbReference type="EMBL" id="BHGK01000001">
    <property type="protein sequence ID" value="GCA66437.1"/>
    <property type="molecule type" value="Genomic_DNA"/>
</dbReference>
<dbReference type="AlphaFoldDB" id="A0A391NZW5"/>
<keyword evidence="2" id="KW-1185">Reference proteome</keyword>
<dbReference type="Proteomes" id="UP000265643">
    <property type="component" value="Unassembled WGS sequence"/>
</dbReference>
<name>A0A391NZW5_9FIRM</name>
<comment type="caution">
    <text evidence="1">The sequence shown here is derived from an EMBL/GenBank/DDBJ whole genome shotgun (WGS) entry which is preliminary data.</text>
</comment>
<gene>
    <name evidence="1" type="ORF">KGMB01110_08730</name>
</gene>
<proteinExistence type="predicted"/>
<protein>
    <submittedName>
        <fullName evidence="1">Uncharacterized protein</fullName>
    </submittedName>
</protein>
<reference evidence="2" key="1">
    <citation type="submission" date="2018-09" db="EMBL/GenBank/DDBJ databases">
        <title>Draft Genome Sequence of Mediterraneibacter sp. KCTC 15684.</title>
        <authorList>
            <person name="Kim J.S."/>
            <person name="Han K.I."/>
            <person name="Suh M.K."/>
            <person name="Lee K.C."/>
            <person name="Eom M.K."/>
            <person name="Lee J.H."/>
            <person name="Park S.H."/>
            <person name="Kang S.W."/>
            <person name="Park J.E."/>
            <person name="Oh B.S."/>
            <person name="Yu S.Y."/>
            <person name="Choi S.H."/>
            <person name="Lee D.H."/>
            <person name="Yoon H."/>
            <person name="Kim B."/>
            <person name="Yang S.J."/>
            <person name="Lee J.S."/>
        </authorList>
    </citation>
    <scope>NUCLEOTIDE SEQUENCE [LARGE SCALE GENOMIC DNA]</scope>
    <source>
        <strain evidence="2">KCTC 15684</strain>
    </source>
</reference>
<dbReference type="RefSeq" id="WP_170141687.1">
    <property type="nucleotide sequence ID" value="NZ_BHGK01000001.1"/>
</dbReference>
<evidence type="ECO:0000313" key="1">
    <source>
        <dbReference type="EMBL" id="GCA66437.1"/>
    </source>
</evidence>
<organism evidence="1 2">
    <name type="scientific">Mediterraneibacter butyricigenes</name>
    <dbReference type="NCBI Taxonomy" id="2316025"/>
    <lineage>
        <taxon>Bacteria</taxon>
        <taxon>Bacillati</taxon>
        <taxon>Bacillota</taxon>
        <taxon>Clostridia</taxon>
        <taxon>Lachnospirales</taxon>
        <taxon>Lachnospiraceae</taxon>
        <taxon>Mediterraneibacter</taxon>
    </lineage>
</organism>
<sequence>MKKIMACGKWNLEHIITQEFSLDDLEQAIRTAGAVEHVGNVVIRMKE</sequence>